<dbReference type="PROSITE" id="PS50994">
    <property type="entry name" value="INTEGRASE"/>
    <property type="match status" value="1"/>
</dbReference>
<dbReference type="Proteomes" id="UP001652582">
    <property type="component" value="Chromosome 4"/>
</dbReference>
<dbReference type="InterPro" id="IPR012337">
    <property type="entry name" value="RNaseH-like_sf"/>
</dbReference>
<dbReference type="Gene3D" id="3.30.420.10">
    <property type="entry name" value="Ribonuclease H-like superfamily/Ribonuclease H"/>
    <property type="match status" value="1"/>
</dbReference>
<organism evidence="2 3">
    <name type="scientific">Bicyclus anynana</name>
    <name type="common">Squinting bush brown butterfly</name>
    <dbReference type="NCBI Taxonomy" id="110368"/>
    <lineage>
        <taxon>Eukaryota</taxon>
        <taxon>Metazoa</taxon>
        <taxon>Ecdysozoa</taxon>
        <taxon>Arthropoda</taxon>
        <taxon>Hexapoda</taxon>
        <taxon>Insecta</taxon>
        <taxon>Pterygota</taxon>
        <taxon>Neoptera</taxon>
        <taxon>Endopterygota</taxon>
        <taxon>Lepidoptera</taxon>
        <taxon>Glossata</taxon>
        <taxon>Ditrysia</taxon>
        <taxon>Papilionoidea</taxon>
        <taxon>Nymphalidae</taxon>
        <taxon>Satyrinae</taxon>
        <taxon>Satyrini</taxon>
        <taxon>Mycalesina</taxon>
        <taxon>Bicyclus</taxon>
    </lineage>
</organism>
<dbReference type="SUPFAM" id="SSF53098">
    <property type="entry name" value="Ribonuclease H-like"/>
    <property type="match status" value="1"/>
</dbReference>
<dbReference type="Pfam" id="PF00665">
    <property type="entry name" value="rve"/>
    <property type="match status" value="1"/>
</dbReference>
<keyword evidence="2" id="KW-1185">Reference proteome</keyword>
<dbReference type="GeneID" id="128198057"/>
<sequence>MKHPMLLSVKHHLTKLLFEQEHLKLVHAGPQALLASIRTRFWPINGRNLARRTVLNCIVCRRFQGRSSKNIMGNLPSDRLTPDFPFLVVGCDFAGPYMITDRKGRGCKITKCYLCVFICFKYKCVHLEVVSELSKNAFIQTLNRLIARRGRPKVIHSDNARNFTSAAKEIQQFFSSNNKAIKDFAANEGIDFCFSPPYAPHFNGLMEAGVKSAKFHLNRILGNNHLTFEELTSLFTQIEAILNSRPLYPLSSSPHDYYPLTPGHFLIGRPLTSLPSPSLEHANFNRLDRFQRIEQMRQNFWKRWSLEYISELQTRAKWRGKSIELQVDDLVVLKEENLPPLYWRLGRIERLYPGDDGVPRVADVRTSKGIVRRALNRICVLRHNLSSEKL</sequence>
<gene>
    <name evidence="3" type="primary">LOC128198057</name>
</gene>
<dbReference type="RefSeq" id="XP_052737195.1">
    <property type="nucleotide sequence ID" value="XM_052881235.1"/>
</dbReference>
<evidence type="ECO:0000313" key="2">
    <source>
        <dbReference type="Proteomes" id="UP001652582"/>
    </source>
</evidence>
<feature type="domain" description="Integrase catalytic" evidence="1">
    <location>
        <begin position="81"/>
        <end position="270"/>
    </location>
</feature>
<dbReference type="PANTHER" id="PTHR47331">
    <property type="entry name" value="PHD-TYPE DOMAIN-CONTAINING PROTEIN"/>
    <property type="match status" value="1"/>
</dbReference>
<protein>
    <submittedName>
        <fullName evidence="3">Uncharacterized protein LOC128198057</fullName>
    </submittedName>
</protein>
<proteinExistence type="predicted"/>
<name>A0ABM3LDQ1_BICAN</name>
<dbReference type="InterPro" id="IPR041588">
    <property type="entry name" value="Integrase_H2C2"/>
</dbReference>
<dbReference type="Pfam" id="PF18701">
    <property type="entry name" value="DUF5641"/>
    <property type="match status" value="1"/>
</dbReference>
<evidence type="ECO:0000313" key="3">
    <source>
        <dbReference type="RefSeq" id="XP_052737195.1"/>
    </source>
</evidence>
<reference evidence="3" key="1">
    <citation type="submission" date="2025-08" db="UniProtKB">
        <authorList>
            <consortium name="RefSeq"/>
        </authorList>
    </citation>
    <scope>IDENTIFICATION</scope>
</reference>
<dbReference type="InterPro" id="IPR036397">
    <property type="entry name" value="RNaseH_sf"/>
</dbReference>
<dbReference type="Pfam" id="PF17921">
    <property type="entry name" value="Integrase_H2C2"/>
    <property type="match status" value="1"/>
</dbReference>
<evidence type="ECO:0000259" key="1">
    <source>
        <dbReference type="PROSITE" id="PS50994"/>
    </source>
</evidence>
<dbReference type="InterPro" id="IPR001584">
    <property type="entry name" value="Integrase_cat-core"/>
</dbReference>
<accession>A0ABM3LDQ1</accession>
<dbReference type="InterPro" id="IPR040676">
    <property type="entry name" value="DUF5641"/>
</dbReference>